<sequence length="232" mass="24834">MTSLLERTAKPAAKGSVTNPNALSQVNLLPPGIRARRALGRTKRQLALGLVVVLAVVVAASVAALAQLTLANARLSDAQAETAQLTEQQAKYAEVPRVLGELRRATEAQQLGFSTDVAWTPYIYAVVAVMPVDTKLTSFEMSGATPMLAPEIAADPLQAPSVSRLSYTARSKTLPDTAAWIDGLNSVYGFSDAWVSEVLIAEDEDKNVYYEVTGSVQITEDAYSDRFSSEGE</sequence>
<protein>
    <recommendedName>
        <fullName evidence="4">Fimbrial assembly protein</fullName>
    </recommendedName>
</protein>
<comment type="caution">
    <text evidence="2">The sequence shown here is derived from an EMBL/GenBank/DDBJ whole genome shotgun (WGS) entry which is preliminary data.</text>
</comment>
<dbReference type="RefSeq" id="WP_146925451.1">
    <property type="nucleotide sequence ID" value="NZ_BJUB01000001.1"/>
</dbReference>
<name>A0A510UZ67_9CELL</name>
<keyword evidence="1" id="KW-1133">Transmembrane helix</keyword>
<reference evidence="2 3" key="1">
    <citation type="submission" date="2019-07" db="EMBL/GenBank/DDBJ databases">
        <title>Whole genome shotgun sequence of Cellulomonas xylanilytica NBRC 101102.</title>
        <authorList>
            <person name="Hosoyama A."/>
            <person name="Uohara A."/>
            <person name="Ohji S."/>
            <person name="Ichikawa N."/>
        </authorList>
    </citation>
    <scope>NUCLEOTIDE SEQUENCE [LARGE SCALE GENOMIC DNA]</scope>
    <source>
        <strain evidence="2 3">NBRC 101102</strain>
    </source>
</reference>
<dbReference type="EMBL" id="BJUB01000001">
    <property type="protein sequence ID" value="GEK19973.1"/>
    <property type="molecule type" value="Genomic_DNA"/>
</dbReference>
<evidence type="ECO:0000313" key="3">
    <source>
        <dbReference type="Proteomes" id="UP000321118"/>
    </source>
</evidence>
<evidence type="ECO:0000256" key="1">
    <source>
        <dbReference type="SAM" id="Phobius"/>
    </source>
</evidence>
<feature type="transmembrane region" description="Helical" evidence="1">
    <location>
        <begin position="46"/>
        <end position="66"/>
    </location>
</feature>
<keyword evidence="1" id="KW-0812">Transmembrane</keyword>
<accession>A0A510UZ67</accession>
<keyword evidence="3" id="KW-1185">Reference proteome</keyword>
<evidence type="ECO:0008006" key="4">
    <source>
        <dbReference type="Google" id="ProtNLM"/>
    </source>
</evidence>
<keyword evidence="1" id="KW-0472">Membrane</keyword>
<dbReference type="Proteomes" id="UP000321118">
    <property type="component" value="Unassembled WGS sequence"/>
</dbReference>
<proteinExistence type="predicted"/>
<evidence type="ECO:0000313" key="2">
    <source>
        <dbReference type="EMBL" id="GEK19973.1"/>
    </source>
</evidence>
<dbReference type="AlphaFoldDB" id="A0A510UZ67"/>
<dbReference type="OrthoDB" id="5196233at2"/>
<organism evidence="2 3">
    <name type="scientific">Cellulomonas xylanilytica</name>
    <dbReference type="NCBI Taxonomy" id="233583"/>
    <lineage>
        <taxon>Bacteria</taxon>
        <taxon>Bacillati</taxon>
        <taxon>Actinomycetota</taxon>
        <taxon>Actinomycetes</taxon>
        <taxon>Micrococcales</taxon>
        <taxon>Cellulomonadaceae</taxon>
        <taxon>Cellulomonas</taxon>
    </lineage>
</organism>
<gene>
    <name evidence="2" type="ORF">CXY01_04930</name>
</gene>